<dbReference type="GO" id="GO:0016874">
    <property type="term" value="F:ligase activity"/>
    <property type="evidence" value="ECO:0007669"/>
    <property type="project" value="UniProtKB-KW"/>
</dbReference>
<dbReference type="EMBL" id="SDKM01000016">
    <property type="protein sequence ID" value="RYP85556.1"/>
    <property type="molecule type" value="Genomic_DNA"/>
</dbReference>
<feature type="transmembrane region" description="Helical" evidence="1">
    <location>
        <begin position="107"/>
        <end position="125"/>
    </location>
</feature>
<comment type="caution">
    <text evidence="2">The sequence shown here is derived from an EMBL/GenBank/DDBJ whole genome shotgun (WGS) entry which is preliminary data.</text>
</comment>
<feature type="transmembrane region" description="Helical" evidence="1">
    <location>
        <begin position="78"/>
        <end position="95"/>
    </location>
</feature>
<evidence type="ECO:0000313" key="2">
    <source>
        <dbReference type="EMBL" id="RYP85556.1"/>
    </source>
</evidence>
<feature type="transmembrane region" description="Helical" evidence="1">
    <location>
        <begin position="356"/>
        <end position="375"/>
    </location>
</feature>
<keyword evidence="2" id="KW-0436">Ligase</keyword>
<dbReference type="RefSeq" id="WP_134717708.1">
    <property type="nucleotide sequence ID" value="NZ_SDKM01000016.1"/>
</dbReference>
<feature type="transmembrane region" description="Helical" evidence="1">
    <location>
        <begin position="328"/>
        <end position="347"/>
    </location>
</feature>
<keyword evidence="1" id="KW-1133">Transmembrane helix</keyword>
<feature type="transmembrane region" description="Helical" evidence="1">
    <location>
        <begin position="222"/>
        <end position="240"/>
    </location>
</feature>
<dbReference type="AlphaFoldDB" id="A0A4Q4ZDV3"/>
<dbReference type="OrthoDB" id="3807821at2"/>
<name>A0A4Q4ZDV3_9ACTN</name>
<keyword evidence="1" id="KW-0472">Membrane</keyword>
<proteinExistence type="predicted"/>
<dbReference type="Proteomes" id="UP000295198">
    <property type="component" value="Unassembled WGS sequence"/>
</dbReference>
<feature type="transmembrane region" description="Helical" evidence="1">
    <location>
        <begin position="176"/>
        <end position="193"/>
    </location>
</feature>
<gene>
    <name evidence="2" type="ORF">EKO23_12435</name>
</gene>
<evidence type="ECO:0000256" key="1">
    <source>
        <dbReference type="SAM" id="Phobius"/>
    </source>
</evidence>
<protein>
    <submittedName>
        <fullName evidence="2">O-antigen ligase domain-containing protein</fullName>
    </submittedName>
</protein>
<keyword evidence="1" id="KW-0812">Transmembrane</keyword>
<feature type="transmembrane region" description="Helical" evidence="1">
    <location>
        <begin position="137"/>
        <end position="156"/>
    </location>
</feature>
<reference evidence="2 3" key="1">
    <citation type="submission" date="2019-01" db="EMBL/GenBank/DDBJ databases">
        <title>Nocardioides guangzhouensis sp. nov., an actinobacterium isolated from soil.</title>
        <authorList>
            <person name="Fu Y."/>
            <person name="Cai Y."/>
            <person name="Lin Z."/>
            <person name="Chen P."/>
        </authorList>
    </citation>
    <scope>NUCLEOTIDE SEQUENCE [LARGE SCALE GENOMIC DNA]</scope>
    <source>
        <strain evidence="2 3">130</strain>
    </source>
</reference>
<evidence type="ECO:0000313" key="3">
    <source>
        <dbReference type="Proteomes" id="UP000295198"/>
    </source>
</evidence>
<feature type="transmembrane region" description="Helical" evidence="1">
    <location>
        <begin position="247"/>
        <end position="264"/>
    </location>
</feature>
<feature type="transmembrane region" description="Helical" evidence="1">
    <location>
        <begin position="200"/>
        <end position="216"/>
    </location>
</feature>
<sequence length="413" mass="43645">MTSLQFALRRTGPRAREVPWSVQLVWAALYFNVLTVAGNPTILPIPGPLGQLANQAALPLALLLALAANRGGLVRPSLFLVLLTVLSVVSLMVSLHSEFPIGSTYRSLRLAGFVLVLWLTTRWWGRSDMLLLRCHRRVLGVIVGSVVVGALVAPGYAFGFDGRLAGAVWPIPPTQVAHYSAVLVGTSAVLWLCRVISSRNAAFGIVVPAVVMLLTHTRTALLGLTIGLAIAAASLFLGHVRVRRTSALGAVAVVALTTVFASQVKSWALRGESAEDAGQLTGRTKVWSDVFSHSRPPLEDMFGTGLSNNTFRGLAIDSSWVANYVDQGWFGVLVDAALVLVLLLMAASHRRGPERAVALFLVVYCIVASITETGLGTASTYTLDLAIAASLLAAPGRDPMASAEGGGARAARA</sequence>
<keyword evidence="3" id="KW-1185">Reference proteome</keyword>
<organism evidence="2 3">
    <name type="scientific">Nocardioides guangzhouensis</name>
    <dbReference type="NCBI Taxonomy" id="2497878"/>
    <lineage>
        <taxon>Bacteria</taxon>
        <taxon>Bacillati</taxon>
        <taxon>Actinomycetota</taxon>
        <taxon>Actinomycetes</taxon>
        <taxon>Propionibacteriales</taxon>
        <taxon>Nocardioidaceae</taxon>
        <taxon>Nocardioides</taxon>
    </lineage>
</organism>
<accession>A0A4Q4ZDV3</accession>